<keyword evidence="7" id="KW-1185">Reference proteome</keyword>
<reference evidence="5" key="3">
    <citation type="submission" date="2018-08" db="EMBL/GenBank/DDBJ databases">
        <authorList>
            <person name="Guldener U."/>
        </authorList>
    </citation>
    <scope>NUCLEOTIDE SEQUENCE</scope>
    <source>
        <strain evidence="5">UB2</strain>
    </source>
</reference>
<feature type="signal peptide" evidence="3">
    <location>
        <begin position="1"/>
        <end position="34"/>
    </location>
</feature>
<keyword evidence="2" id="KW-0472">Membrane</keyword>
<dbReference type="EMBL" id="LT558128">
    <property type="protein sequence ID" value="SAM83986.1"/>
    <property type="molecule type" value="Genomic_DNA"/>
</dbReference>
<feature type="compositionally biased region" description="Basic and acidic residues" evidence="1">
    <location>
        <begin position="264"/>
        <end position="281"/>
    </location>
</feature>
<feature type="chain" id="PRO_5038218850" evidence="3">
    <location>
        <begin position="35"/>
        <end position="295"/>
    </location>
</feature>
<accession>A0A1K0HB27</accession>
<organism evidence="4 6">
    <name type="scientific">Ustilago bromivora</name>
    <dbReference type="NCBI Taxonomy" id="307758"/>
    <lineage>
        <taxon>Eukaryota</taxon>
        <taxon>Fungi</taxon>
        <taxon>Dikarya</taxon>
        <taxon>Basidiomycota</taxon>
        <taxon>Ustilaginomycotina</taxon>
        <taxon>Ustilaginomycetes</taxon>
        <taxon>Ustilaginales</taxon>
        <taxon>Ustilaginaceae</taxon>
        <taxon>Ustilago</taxon>
    </lineage>
</organism>
<sequence>MRIADSTTSVARRLRLSPILPSVLLAFAFTLTHAHDSDPLISGEPAVKQRAPAAASSNWPFSMLMLAALTWALLEYAQFVLLLMTDEDAVISCYQQRCSAAQMLTGQIVKDEEAHELKKEPAEGELLQPPKTYGRLPSDHVSANIIRTPSQLSDESDEKHHYHTRGERGTPEILSICACEEEDYLVAIEDDVRKPDPCAVHKPVRRQEGSVKVEKEGGKDATHLKASQGAVKVQEDHGEGSAVKSASPEMPMKANEAGEPDAAADQKARHEQAKEEHHLKQDLLPAVDSTPIDAL</sequence>
<proteinExistence type="predicted"/>
<evidence type="ECO:0000256" key="2">
    <source>
        <dbReference type="SAM" id="Phobius"/>
    </source>
</evidence>
<feature type="compositionally biased region" description="Basic and acidic residues" evidence="1">
    <location>
        <begin position="205"/>
        <end position="223"/>
    </location>
</feature>
<evidence type="ECO:0000313" key="4">
    <source>
        <dbReference type="EMBL" id="SAM83986.1"/>
    </source>
</evidence>
<dbReference type="EMBL" id="ULHB01000071">
    <property type="protein sequence ID" value="SYW80357.1"/>
    <property type="molecule type" value="Genomic_DNA"/>
</dbReference>
<dbReference type="Proteomes" id="UP000179920">
    <property type="component" value="Chromosome XII"/>
</dbReference>
<feature type="region of interest" description="Disordered" evidence="1">
    <location>
        <begin position="199"/>
        <end position="295"/>
    </location>
</feature>
<evidence type="ECO:0000256" key="1">
    <source>
        <dbReference type="SAM" id="MobiDB-lite"/>
    </source>
</evidence>
<dbReference type="OrthoDB" id="2547553at2759"/>
<dbReference type="Proteomes" id="UP000658997">
    <property type="component" value="Unassembled WGS sequence"/>
</dbReference>
<evidence type="ECO:0000313" key="6">
    <source>
        <dbReference type="Proteomes" id="UP000179920"/>
    </source>
</evidence>
<evidence type="ECO:0000256" key="3">
    <source>
        <dbReference type="SAM" id="SignalP"/>
    </source>
</evidence>
<protein>
    <submittedName>
        <fullName evidence="4">Uncharacterized protein</fullName>
    </submittedName>
</protein>
<evidence type="ECO:0000313" key="5">
    <source>
        <dbReference type="EMBL" id="SYW80357.1"/>
    </source>
</evidence>
<keyword evidence="2" id="KW-1133">Transmembrane helix</keyword>
<gene>
    <name evidence="5" type="ORF">UBRO2_03625</name>
    <name evidence="4" type="ORF">UBRO_06312</name>
</gene>
<reference evidence="4" key="2">
    <citation type="submission" date="2016-04" db="EMBL/GenBank/DDBJ databases">
        <authorList>
            <person name="Evans L.H."/>
            <person name="Alamgir A."/>
            <person name="Owens N."/>
            <person name="Weber N.D."/>
            <person name="Virtaneva K."/>
            <person name="Barbian K."/>
            <person name="Babar A."/>
            <person name="Rosenke K."/>
        </authorList>
    </citation>
    <scope>NUCLEOTIDE SEQUENCE</scope>
    <source>
        <strain evidence="4">UB2112</strain>
    </source>
</reference>
<name>A0A1K0HB27_9BASI</name>
<feature type="transmembrane region" description="Helical" evidence="2">
    <location>
        <begin position="58"/>
        <end position="74"/>
    </location>
</feature>
<evidence type="ECO:0000313" key="7">
    <source>
        <dbReference type="Proteomes" id="UP000658997"/>
    </source>
</evidence>
<keyword evidence="2" id="KW-0812">Transmembrane</keyword>
<dbReference type="AlphaFoldDB" id="A0A1K0HB27"/>
<reference evidence="6" key="1">
    <citation type="submission" date="2016-04" db="EMBL/GenBank/DDBJ databases">
        <authorList>
            <person name="Guldener U."/>
            <person name="Guldener U."/>
        </authorList>
    </citation>
    <scope>NUCLEOTIDE SEQUENCE [LARGE SCALE GENOMIC DNA]</scope>
    <source>
        <strain evidence="6">UB2112</strain>
    </source>
</reference>
<keyword evidence="3" id="KW-0732">Signal</keyword>